<accession>A0A940IFM0</accession>
<evidence type="ECO:0000313" key="4">
    <source>
        <dbReference type="Proteomes" id="UP000771749"/>
    </source>
</evidence>
<evidence type="ECO:0000313" key="3">
    <source>
        <dbReference type="EMBL" id="MBO8453711.1"/>
    </source>
</evidence>
<dbReference type="GO" id="GO:0042834">
    <property type="term" value="F:peptidoglycan binding"/>
    <property type="evidence" value="ECO:0007669"/>
    <property type="project" value="InterPro"/>
</dbReference>
<sequence>MPKKFLYAFAAVIFLLPQTRQPAMAQLPDDRNLFPQSSGMNAADTSDFVVPEGFAVRDTIVYRPAPAVDSTLAGKNIFAVLPSRVKGNPADVRVYQSSDILNSMNAHFEANRGREISGYRVRIFFDNKQTARNESQEVMERFSSEYHDVPVYRSYVNPYFKVTAGDFRSKSEAMQLLRRIRSEFPAAFIVREKSINYPAVDRNKAMVADTVRVLYRIAEETTI</sequence>
<reference evidence="3" key="2">
    <citation type="journal article" date="2021" name="PeerJ">
        <title>Extensive microbial diversity within the chicken gut microbiome revealed by metagenomics and culture.</title>
        <authorList>
            <person name="Gilroy R."/>
            <person name="Ravi A."/>
            <person name="Getino M."/>
            <person name="Pursley I."/>
            <person name="Horton D.L."/>
            <person name="Alikhan N.F."/>
            <person name="Baker D."/>
            <person name="Gharbi K."/>
            <person name="Hall N."/>
            <person name="Watson M."/>
            <person name="Adriaenssens E.M."/>
            <person name="Foster-Nyarko E."/>
            <person name="Jarju S."/>
            <person name="Secka A."/>
            <person name="Antonio M."/>
            <person name="Oren A."/>
            <person name="Chaudhuri R.R."/>
            <person name="La Ragione R."/>
            <person name="Hildebrand F."/>
            <person name="Pallen M.J."/>
        </authorList>
    </citation>
    <scope>NUCLEOTIDE SEQUENCE</scope>
    <source>
        <strain evidence="3">F1-3629</strain>
    </source>
</reference>
<gene>
    <name evidence="3" type="ORF">IAC07_03175</name>
</gene>
<reference evidence="3" key="1">
    <citation type="submission" date="2020-10" db="EMBL/GenBank/DDBJ databases">
        <authorList>
            <person name="Gilroy R."/>
        </authorList>
    </citation>
    <scope>NUCLEOTIDE SEQUENCE</scope>
    <source>
        <strain evidence="3">F1-3629</strain>
    </source>
</reference>
<name>A0A940IFM0_9BACT</name>
<evidence type="ECO:0000256" key="1">
    <source>
        <dbReference type="SAM" id="SignalP"/>
    </source>
</evidence>
<dbReference type="InterPro" id="IPR007730">
    <property type="entry name" value="SPOR-like_dom"/>
</dbReference>
<keyword evidence="1" id="KW-0732">Signal</keyword>
<dbReference type="Gene3D" id="3.30.70.1070">
    <property type="entry name" value="Sporulation related repeat"/>
    <property type="match status" value="1"/>
</dbReference>
<comment type="caution">
    <text evidence="3">The sequence shown here is derived from an EMBL/GenBank/DDBJ whole genome shotgun (WGS) entry which is preliminary data.</text>
</comment>
<dbReference type="Pfam" id="PF05036">
    <property type="entry name" value="SPOR"/>
    <property type="match status" value="1"/>
</dbReference>
<dbReference type="InterPro" id="IPR036680">
    <property type="entry name" value="SPOR-like_sf"/>
</dbReference>
<feature type="domain" description="SPOR" evidence="2">
    <location>
        <begin position="137"/>
        <end position="191"/>
    </location>
</feature>
<dbReference type="Proteomes" id="UP000771749">
    <property type="component" value="Unassembled WGS sequence"/>
</dbReference>
<dbReference type="AlphaFoldDB" id="A0A940IFM0"/>
<evidence type="ECO:0000259" key="2">
    <source>
        <dbReference type="Pfam" id="PF05036"/>
    </source>
</evidence>
<organism evidence="3 4">
    <name type="scientific">Candidatus Cryptobacteroides gallistercoris</name>
    <dbReference type="NCBI Taxonomy" id="2840765"/>
    <lineage>
        <taxon>Bacteria</taxon>
        <taxon>Pseudomonadati</taxon>
        <taxon>Bacteroidota</taxon>
        <taxon>Bacteroidia</taxon>
        <taxon>Bacteroidales</taxon>
        <taxon>Candidatus Cryptobacteroides</taxon>
    </lineage>
</organism>
<protein>
    <submittedName>
        <fullName evidence="3">SPOR domain-containing protein</fullName>
    </submittedName>
</protein>
<proteinExistence type="predicted"/>
<dbReference type="EMBL" id="JADIMJ010000047">
    <property type="protein sequence ID" value="MBO8453711.1"/>
    <property type="molecule type" value="Genomic_DNA"/>
</dbReference>
<feature type="chain" id="PRO_5037093374" evidence="1">
    <location>
        <begin position="26"/>
        <end position="223"/>
    </location>
</feature>
<feature type="signal peptide" evidence="1">
    <location>
        <begin position="1"/>
        <end position="25"/>
    </location>
</feature>